<dbReference type="GO" id="GO:0043709">
    <property type="term" value="P:cell adhesion involved in single-species biofilm formation"/>
    <property type="evidence" value="ECO:0007669"/>
    <property type="project" value="TreeGrafter"/>
</dbReference>
<dbReference type="GO" id="GO:0005886">
    <property type="term" value="C:plasma membrane"/>
    <property type="evidence" value="ECO:0007669"/>
    <property type="project" value="TreeGrafter"/>
</dbReference>
<dbReference type="CDD" id="cd01007">
    <property type="entry name" value="PBP2_BvgS_HisK_like"/>
    <property type="match status" value="1"/>
</dbReference>
<dbReference type="GO" id="GO:0052621">
    <property type="term" value="F:diguanylate cyclase activity"/>
    <property type="evidence" value="ECO:0007669"/>
    <property type="project" value="TreeGrafter"/>
</dbReference>
<dbReference type="PANTHER" id="PTHR45138:SF24">
    <property type="entry name" value="DIGUANYLATE CYCLASE DGCC-RELATED"/>
    <property type="match status" value="1"/>
</dbReference>
<dbReference type="PANTHER" id="PTHR45138">
    <property type="entry name" value="REGULATORY COMPONENTS OF SENSORY TRANSDUCTION SYSTEM"/>
    <property type="match status" value="1"/>
</dbReference>
<dbReference type="Gene3D" id="3.30.70.270">
    <property type="match status" value="1"/>
</dbReference>
<dbReference type="InterPro" id="IPR001638">
    <property type="entry name" value="Solute-binding_3/MltF_N"/>
</dbReference>
<accession>C0E9V2</accession>
<keyword evidence="1" id="KW-1133">Transmembrane helix</keyword>
<keyword evidence="1" id="KW-0472">Membrane</keyword>
<dbReference type="InterPro" id="IPR000160">
    <property type="entry name" value="GGDEF_dom"/>
</dbReference>
<keyword evidence="5" id="KW-1185">Reference proteome</keyword>
<dbReference type="CDD" id="cd01949">
    <property type="entry name" value="GGDEF"/>
    <property type="match status" value="1"/>
</dbReference>
<evidence type="ECO:0000256" key="1">
    <source>
        <dbReference type="SAM" id="Phobius"/>
    </source>
</evidence>
<dbReference type="eggNOG" id="COG0834">
    <property type="taxonomic scope" value="Bacteria"/>
</dbReference>
<gene>
    <name evidence="4" type="ORF">CLOSTMETH_00603</name>
</gene>
<organism evidence="4 5">
    <name type="scientific">[Clostridium] methylpentosum DSM 5476</name>
    <dbReference type="NCBI Taxonomy" id="537013"/>
    <lineage>
        <taxon>Bacteria</taxon>
        <taxon>Bacillati</taxon>
        <taxon>Bacillota</taxon>
        <taxon>Clostridia</taxon>
        <taxon>Eubacteriales</taxon>
        <taxon>Oscillospiraceae</taxon>
        <taxon>Oscillospiraceae incertae sedis</taxon>
    </lineage>
</organism>
<dbReference type="SMART" id="SM00267">
    <property type="entry name" value="GGDEF"/>
    <property type="match status" value="1"/>
</dbReference>
<reference evidence="4 5" key="2">
    <citation type="submission" date="2009-02" db="EMBL/GenBank/DDBJ databases">
        <title>Draft genome sequence of Clostridium methylpentosum (DSM 5476).</title>
        <authorList>
            <person name="Sudarsanam P."/>
            <person name="Ley R."/>
            <person name="Guruge J."/>
            <person name="Turnbaugh P.J."/>
            <person name="Mahowald M."/>
            <person name="Liep D."/>
            <person name="Gordon J."/>
        </authorList>
    </citation>
    <scope>NUCLEOTIDE SEQUENCE [LARGE SCALE GENOMIC DNA]</scope>
    <source>
        <strain evidence="4 5">DSM 5476</strain>
    </source>
</reference>
<dbReference type="SUPFAM" id="SSF53850">
    <property type="entry name" value="Periplasmic binding protein-like II"/>
    <property type="match status" value="2"/>
</dbReference>
<dbReference type="Pfam" id="PF00497">
    <property type="entry name" value="SBP_bac_3"/>
    <property type="match status" value="2"/>
</dbReference>
<dbReference type="NCBIfam" id="TIGR00254">
    <property type="entry name" value="GGDEF"/>
    <property type="match status" value="1"/>
</dbReference>
<dbReference type="SUPFAM" id="SSF55785">
    <property type="entry name" value="PYP-like sensor domain (PAS domain)"/>
    <property type="match status" value="1"/>
</dbReference>
<dbReference type="InterPro" id="IPR043128">
    <property type="entry name" value="Rev_trsase/Diguanyl_cyclase"/>
</dbReference>
<name>C0E9V2_9FIRM</name>
<dbReference type="InterPro" id="IPR029787">
    <property type="entry name" value="Nucleotide_cyclase"/>
</dbReference>
<dbReference type="SMART" id="SM00062">
    <property type="entry name" value="PBPb"/>
    <property type="match status" value="2"/>
</dbReference>
<reference evidence="4 5" key="1">
    <citation type="submission" date="2009-01" db="EMBL/GenBank/DDBJ databases">
        <authorList>
            <person name="Fulton L."/>
            <person name="Clifton S."/>
            <person name="Fulton B."/>
            <person name="Xu J."/>
            <person name="Minx P."/>
            <person name="Pepin K.H."/>
            <person name="Johnson M."/>
            <person name="Bhonagiri V."/>
            <person name="Nash W.E."/>
            <person name="Mardis E.R."/>
            <person name="Wilson R.K."/>
        </authorList>
    </citation>
    <scope>NUCLEOTIDE SEQUENCE [LARGE SCALE GENOMIC DNA]</scope>
    <source>
        <strain evidence="4 5">DSM 5476</strain>
    </source>
</reference>
<protein>
    <submittedName>
        <fullName evidence="4">Diguanylate cyclase (GGDEF) domain protein</fullName>
    </submittedName>
</protein>
<dbReference type="AlphaFoldDB" id="C0E9V2"/>
<comment type="caution">
    <text evidence="4">The sequence shown here is derived from an EMBL/GenBank/DDBJ whole genome shotgun (WGS) entry which is preliminary data.</text>
</comment>
<evidence type="ECO:0000313" key="5">
    <source>
        <dbReference type="Proteomes" id="UP000003340"/>
    </source>
</evidence>
<dbReference type="InterPro" id="IPR035965">
    <property type="entry name" value="PAS-like_dom_sf"/>
</dbReference>
<dbReference type="GO" id="GO:1902201">
    <property type="term" value="P:negative regulation of bacterial-type flagellum-dependent cell motility"/>
    <property type="evidence" value="ECO:0007669"/>
    <property type="project" value="TreeGrafter"/>
</dbReference>
<feature type="transmembrane region" description="Helical" evidence="1">
    <location>
        <begin position="528"/>
        <end position="548"/>
    </location>
</feature>
<dbReference type="Pfam" id="PF00990">
    <property type="entry name" value="GGDEF"/>
    <property type="match status" value="1"/>
</dbReference>
<dbReference type="HOGENOM" id="CLU_017954_0_0_9"/>
<keyword evidence="1" id="KW-0812">Transmembrane</keyword>
<feature type="domain" description="PAC" evidence="2">
    <location>
        <begin position="632"/>
        <end position="687"/>
    </location>
</feature>
<dbReference type="Gene3D" id="3.40.190.10">
    <property type="entry name" value="Periplasmic binding protein-like II"/>
    <property type="match status" value="4"/>
</dbReference>
<dbReference type="STRING" id="537013.CLOSTMETH_00603"/>
<dbReference type="PROSITE" id="PS50887">
    <property type="entry name" value="GGDEF"/>
    <property type="match status" value="1"/>
</dbReference>
<dbReference type="InterPro" id="IPR050469">
    <property type="entry name" value="Diguanylate_Cyclase"/>
</dbReference>
<evidence type="ECO:0000259" key="3">
    <source>
        <dbReference type="PROSITE" id="PS50887"/>
    </source>
</evidence>
<proteinExistence type="predicted"/>
<dbReference type="eggNOG" id="COG2199">
    <property type="taxonomic scope" value="Bacteria"/>
</dbReference>
<dbReference type="Proteomes" id="UP000003340">
    <property type="component" value="Unassembled WGS sequence"/>
</dbReference>
<evidence type="ECO:0000313" key="4">
    <source>
        <dbReference type="EMBL" id="EEG31707.1"/>
    </source>
</evidence>
<dbReference type="PROSITE" id="PS50113">
    <property type="entry name" value="PAC"/>
    <property type="match status" value="1"/>
</dbReference>
<dbReference type="InterPro" id="IPR000700">
    <property type="entry name" value="PAS-assoc_C"/>
</dbReference>
<evidence type="ECO:0000259" key="2">
    <source>
        <dbReference type="PROSITE" id="PS50113"/>
    </source>
</evidence>
<feature type="domain" description="GGDEF" evidence="3">
    <location>
        <begin position="718"/>
        <end position="849"/>
    </location>
</feature>
<dbReference type="SUPFAM" id="SSF55073">
    <property type="entry name" value="Nucleotide cyclase"/>
    <property type="match status" value="1"/>
</dbReference>
<dbReference type="EMBL" id="ACEC01000025">
    <property type="protein sequence ID" value="EEG31707.1"/>
    <property type="molecule type" value="Genomic_DNA"/>
</dbReference>
<sequence length="849" mass="95829">MIQRFDKLSIWKSNNQEVCKMIKRVLPAILALFLIAGILSASSASASQTSARTLRIGFPIQPGLTEIDEDGNYAGYTYEYLEEIAQYTGWDYEFVQLPGTLNESLSAMLEMLENGELDLMGGFIYNDALAEKYDYAGQSYGSAHTVFNVLSEDTHITKNNYLSLDSIRVAVIQGANTRIEEMKQFCAMNNLDYELVPCESSEEQMTALQENRADVILEVDLNIVPEQRTIAKFAPRPYYFATTVGNDDIVQQINSALLSIEEADPCFSTRLYETYFNPQEKSLVLSDSDREFIRQSGPLKVGVLLDNPPFQSQNTETGELTGISLKLLDNISKTTGLKFELVPVTSQEQLEEKILANEIDLVSSTAYDYLLARKQGIALTRPYASSQYIMVVNKDANLDSIKNQRFALPKQIEYEEFAFEQILWYDNLQDCLDAVHSGQADYTYGNGYSIQYYLNNPKYRYLRSIPQSSNPYQVSLGVVQTENTDLLSILNKVIGSLSEEDLQSIIYQNTIQPQEYTLSNLVESNPEAFILIIGGLALFIIGVLLWILHIRNRINRKNTMNLKKHYQLYELSNEHFFEYNYATGLFEAFFDQEMSPEELLNVTAYTYEDDLEEGKACGSKPQKPFLEIIASKGDGIRDIHCAVPDGSPQWLRITYRTIRDDGGKPAYLIGKITNIDQEKQEKAMLLDQARKDSLTQLFNAAACRSLISQRLSKLESDGHGALIILDVDYFKNINDLYGHFVGDKMLVETATAINSTFRKQDIVGRLGGDEFIIYMDGETGEETVRERCSMLCEKIGSINLPNASSRISVSIGVAIARCNQSFNALYQQADRALYQVKNRGRNGFEILGL</sequence>